<dbReference type="RefSeq" id="WP_019019104.1">
    <property type="nucleotide sequence ID" value="NZ_BMXD01000006.1"/>
</dbReference>
<comment type="caution">
    <text evidence="1">The sequence shown here is derived from an EMBL/GenBank/DDBJ whole genome shotgun (WGS) entry which is preliminary data.</text>
</comment>
<accession>A0ABV7LWQ1</accession>
<evidence type="ECO:0000313" key="1">
    <source>
        <dbReference type="EMBL" id="MFC3290997.1"/>
    </source>
</evidence>
<protein>
    <submittedName>
        <fullName evidence="1">Uncharacterized protein</fullName>
    </submittedName>
</protein>
<organism evidence="1 2">
    <name type="scientific">Modicisalibacter luteus</name>
    <dbReference type="NCBI Taxonomy" id="453962"/>
    <lineage>
        <taxon>Bacteria</taxon>
        <taxon>Pseudomonadati</taxon>
        <taxon>Pseudomonadota</taxon>
        <taxon>Gammaproteobacteria</taxon>
        <taxon>Oceanospirillales</taxon>
        <taxon>Halomonadaceae</taxon>
        <taxon>Modicisalibacter</taxon>
    </lineage>
</organism>
<proteinExistence type="predicted"/>
<evidence type="ECO:0000313" key="2">
    <source>
        <dbReference type="Proteomes" id="UP001595640"/>
    </source>
</evidence>
<reference evidence="2" key="1">
    <citation type="journal article" date="2019" name="Int. J. Syst. Evol. Microbiol.">
        <title>The Global Catalogue of Microorganisms (GCM) 10K type strain sequencing project: providing services to taxonomists for standard genome sequencing and annotation.</title>
        <authorList>
            <consortium name="The Broad Institute Genomics Platform"/>
            <consortium name="The Broad Institute Genome Sequencing Center for Infectious Disease"/>
            <person name="Wu L."/>
            <person name="Ma J."/>
        </authorList>
    </citation>
    <scope>NUCLEOTIDE SEQUENCE [LARGE SCALE GENOMIC DNA]</scope>
    <source>
        <strain evidence="2">KCTC 12847</strain>
    </source>
</reference>
<sequence>MQPPDAPLNHDGMPMEQRKAMLTDAIRQTQAGSEEDARDIIEALDETGRWYFKAFAALSKTRAAGLHPEPISFEEITAYMEVQELSVAPDAFIEVIQAMDRAWLDVNGG</sequence>
<gene>
    <name evidence="1" type="ORF">ACFOEI_02785</name>
</gene>
<keyword evidence="2" id="KW-1185">Reference proteome</keyword>
<dbReference type="EMBL" id="JBHRUH010000004">
    <property type="protein sequence ID" value="MFC3290997.1"/>
    <property type="molecule type" value="Genomic_DNA"/>
</dbReference>
<dbReference type="Proteomes" id="UP001595640">
    <property type="component" value="Unassembled WGS sequence"/>
</dbReference>
<name>A0ABV7LWQ1_9GAMM</name>